<protein>
    <recommendedName>
        <fullName evidence="1">Methyltransferase type 11 domain-containing protein</fullName>
    </recommendedName>
</protein>
<keyword evidence="3" id="KW-1185">Reference proteome</keyword>
<name>A0A918JUQ9_9FLAO</name>
<evidence type="ECO:0000313" key="3">
    <source>
        <dbReference type="Proteomes" id="UP000601108"/>
    </source>
</evidence>
<evidence type="ECO:0000313" key="2">
    <source>
        <dbReference type="EMBL" id="GGX12582.1"/>
    </source>
</evidence>
<dbReference type="CDD" id="cd02440">
    <property type="entry name" value="AdoMet_MTases"/>
    <property type="match status" value="1"/>
</dbReference>
<organism evidence="2 3">
    <name type="scientific">Aquimarina muelleri</name>
    <dbReference type="NCBI Taxonomy" id="279356"/>
    <lineage>
        <taxon>Bacteria</taxon>
        <taxon>Pseudomonadati</taxon>
        <taxon>Bacteroidota</taxon>
        <taxon>Flavobacteriia</taxon>
        <taxon>Flavobacteriales</taxon>
        <taxon>Flavobacteriaceae</taxon>
        <taxon>Aquimarina</taxon>
    </lineage>
</organism>
<dbReference type="Proteomes" id="UP000601108">
    <property type="component" value="Unassembled WGS sequence"/>
</dbReference>
<gene>
    <name evidence="2" type="ORF">GCM10007384_12980</name>
</gene>
<dbReference type="Pfam" id="PF08241">
    <property type="entry name" value="Methyltransf_11"/>
    <property type="match status" value="1"/>
</dbReference>
<dbReference type="RefSeq" id="WP_027411560.1">
    <property type="nucleotide sequence ID" value="NZ_BMWS01000006.1"/>
</dbReference>
<feature type="domain" description="Methyltransferase type 11" evidence="1">
    <location>
        <begin position="39"/>
        <end position="130"/>
    </location>
</feature>
<reference evidence="2 3" key="1">
    <citation type="journal article" date="2014" name="Int. J. Syst. Evol. Microbiol.">
        <title>Complete genome sequence of Corynebacterium casei LMG S-19264T (=DSM 44701T), isolated from a smear-ripened cheese.</title>
        <authorList>
            <consortium name="US DOE Joint Genome Institute (JGI-PGF)"/>
            <person name="Walter F."/>
            <person name="Albersmeier A."/>
            <person name="Kalinowski J."/>
            <person name="Ruckert C."/>
        </authorList>
    </citation>
    <scope>NUCLEOTIDE SEQUENCE [LARGE SCALE GENOMIC DNA]</scope>
    <source>
        <strain evidence="2 3">KCTC 12285</strain>
    </source>
</reference>
<sequence length="259" mass="30747">MYFFSTEITSSKIYSDNPLYQRTRKAYELVLDKIQGNVLEIGCGEGYGVAMYHKKAKQLTLIDKSKYSTYYIKKKFPNTTVFHKKAPPLSFISDNSFDIIILFQIIEHIKNDKLFIEEIKRVLKPGGTAFLTTPNAIKSIARNPWHYKEYTYNQINNLIKDVFNTYTIMGIEGNEKTDHYYTANEKTVKKILKLDLFKLQYKIPSFILKIPYEVLNRYNRKKLFRKNNELVKSIDIRDYYLREYSDKTLDFFCKMQKTN</sequence>
<comment type="caution">
    <text evidence="2">The sequence shown here is derived from an EMBL/GenBank/DDBJ whole genome shotgun (WGS) entry which is preliminary data.</text>
</comment>
<dbReference type="InterPro" id="IPR050508">
    <property type="entry name" value="Methyltransf_Superfamily"/>
</dbReference>
<dbReference type="EMBL" id="BMWS01000006">
    <property type="protein sequence ID" value="GGX12582.1"/>
    <property type="molecule type" value="Genomic_DNA"/>
</dbReference>
<evidence type="ECO:0000259" key="1">
    <source>
        <dbReference type="Pfam" id="PF08241"/>
    </source>
</evidence>
<dbReference type="PANTHER" id="PTHR42912">
    <property type="entry name" value="METHYLTRANSFERASE"/>
    <property type="match status" value="1"/>
</dbReference>
<dbReference type="Gene3D" id="3.40.50.150">
    <property type="entry name" value="Vaccinia Virus protein VP39"/>
    <property type="match status" value="1"/>
</dbReference>
<dbReference type="GO" id="GO:0008757">
    <property type="term" value="F:S-adenosylmethionine-dependent methyltransferase activity"/>
    <property type="evidence" value="ECO:0007669"/>
    <property type="project" value="InterPro"/>
</dbReference>
<dbReference type="AlphaFoldDB" id="A0A918JUQ9"/>
<dbReference type="SUPFAM" id="SSF53335">
    <property type="entry name" value="S-adenosyl-L-methionine-dependent methyltransferases"/>
    <property type="match status" value="1"/>
</dbReference>
<dbReference type="InterPro" id="IPR013216">
    <property type="entry name" value="Methyltransf_11"/>
</dbReference>
<dbReference type="InterPro" id="IPR029063">
    <property type="entry name" value="SAM-dependent_MTases_sf"/>
</dbReference>
<accession>A0A918JUQ9</accession>
<proteinExistence type="predicted"/>